<evidence type="ECO:0000256" key="1">
    <source>
        <dbReference type="SAM" id="MobiDB-lite"/>
    </source>
</evidence>
<organism evidence="2 3">
    <name type="scientific">Xanthobacter dioxanivorans</name>
    <dbReference type="NCBI Taxonomy" id="2528964"/>
    <lineage>
        <taxon>Bacteria</taxon>
        <taxon>Pseudomonadati</taxon>
        <taxon>Pseudomonadota</taxon>
        <taxon>Alphaproteobacteria</taxon>
        <taxon>Hyphomicrobiales</taxon>
        <taxon>Xanthobacteraceae</taxon>
        <taxon>Xanthobacter</taxon>
    </lineage>
</organism>
<dbReference type="KEGG" id="xdi:EZH22_30155"/>
<feature type="region of interest" description="Disordered" evidence="1">
    <location>
        <begin position="78"/>
        <end position="100"/>
    </location>
</feature>
<keyword evidence="3" id="KW-1185">Reference proteome</keyword>
<name>A0A974SM75_9HYPH</name>
<dbReference type="RefSeq" id="WP_203197024.1">
    <property type="nucleotide sequence ID" value="NZ_CP063364.1"/>
</dbReference>
<dbReference type="Proteomes" id="UP000596427">
    <property type="component" value="Plasmid unnamed2"/>
</dbReference>
<protein>
    <submittedName>
        <fullName evidence="2">Uncharacterized protein</fullName>
    </submittedName>
</protein>
<dbReference type="EMBL" id="CP063364">
    <property type="protein sequence ID" value="QRG10149.1"/>
    <property type="molecule type" value="Genomic_DNA"/>
</dbReference>
<keyword evidence="2" id="KW-0614">Plasmid</keyword>
<proteinExistence type="predicted"/>
<geneLocation type="plasmid" evidence="2 3">
    <name>unnamed2</name>
</geneLocation>
<sequence length="100" mass="10354">MKLTPLALETLGLIRDGQVRQINCGTAAWRIFGANPSVVGRLVSRQLAVWGGYGGETIAITLTPAGEAAWAAATPAAPAAPDLFSSPSHPTPENDDAQET</sequence>
<evidence type="ECO:0000313" key="2">
    <source>
        <dbReference type="EMBL" id="QRG10149.1"/>
    </source>
</evidence>
<evidence type="ECO:0000313" key="3">
    <source>
        <dbReference type="Proteomes" id="UP000596427"/>
    </source>
</evidence>
<accession>A0A974SM75</accession>
<reference evidence="2 3" key="1">
    <citation type="submission" date="2020-10" db="EMBL/GenBank/DDBJ databases">
        <title>Degradation of 1,4-Dioxane by Xanthobacter sp. YN2, via a Novel Group-2 Soluble Di-Iron Monooxygenase.</title>
        <authorList>
            <person name="Ma F."/>
            <person name="Wang Y."/>
            <person name="Yang J."/>
            <person name="Guo H."/>
            <person name="Su D."/>
            <person name="Yu L."/>
        </authorList>
    </citation>
    <scope>NUCLEOTIDE SEQUENCE [LARGE SCALE GENOMIC DNA]</scope>
    <source>
        <strain evidence="2 3">YN2</strain>
        <plasmid evidence="2 3">unnamed2</plasmid>
    </source>
</reference>
<gene>
    <name evidence="2" type="ORF">EZH22_30155</name>
</gene>
<dbReference type="AlphaFoldDB" id="A0A974SM75"/>